<dbReference type="Gene3D" id="3.20.20.80">
    <property type="entry name" value="Glycosidases"/>
    <property type="match status" value="1"/>
</dbReference>
<dbReference type="SUPFAM" id="SSF51445">
    <property type="entry name" value="(Trans)glycosidases"/>
    <property type="match status" value="1"/>
</dbReference>
<evidence type="ECO:0000256" key="2">
    <source>
        <dbReference type="ARBA" id="ARBA00022801"/>
    </source>
</evidence>
<evidence type="ECO:0000259" key="7">
    <source>
        <dbReference type="Pfam" id="PF16355"/>
    </source>
</evidence>
<feature type="domain" description="Glycoside hydrolase family 2 catalytic" evidence="5">
    <location>
        <begin position="359"/>
        <end position="521"/>
    </location>
</feature>
<dbReference type="InterPro" id="IPR006104">
    <property type="entry name" value="Glyco_hydro_2_N"/>
</dbReference>
<reference evidence="10" key="1">
    <citation type="submission" date="2016-10" db="EMBL/GenBank/DDBJ databases">
        <authorList>
            <person name="Varghese N."/>
            <person name="Submissions S."/>
        </authorList>
    </citation>
    <scope>NUCLEOTIDE SEQUENCE [LARGE SCALE GENOMIC DNA]</scope>
    <source>
        <strain evidence="10">CGMCC 1.3431</strain>
    </source>
</reference>
<dbReference type="InterPro" id="IPR036156">
    <property type="entry name" value="Beta-gal/glucu_dom_sf"/>
</dbReference>
<dbReference type="PANTHER" id="PTHR42732">
    <property type="entry name" value="BETA-GALACTOSIDASE"/>
    <property type="match status" value="1"/>
</dbReference>
<evidence type="ECO:0000259" key="4">
    <source>
        <dbReference type="Pfam" id="PF00703"/>
    </source>
</evidence>
<evidence type="ECO:0000259" key="8">
    <source>
        <dbReference type="Pfam" id="PF18565"/>
    </source>
</evidence>
<dbReference type="InterPro" id="IPR013783">
    <property type="entry name" value="Ig-like_fold"/>
</dbReference>
<dbReference type="EMBL" id="FMTS01000006">
    <property type="protein sequence ID" value="SCW76488.1"/>
    <property type="molecule type" value="Genomic_DNA"/>
</dbReference>
<dbReference type="PRINTS" id="PR00132">
    <property type="entry name" value="GLHYDRLASE2"/>
</dbReference>
<evidence type="ECO:0000313" key="10">
    <source>
        <dbReference type="Proteomes" id="UP000199150"/>
    </source>
</evidence>
<dbReference type="InterPro" id="IPR032311">
    <property type="entry name" value="DUF4982"/>
</dbReference>
<evidence type="ECO:0000259" key="6">
    <source>
        <dbReference type="Pfam" id="PF02837"/>
    </source>
</evidence>
<dbReference type="InterPro" id="IPR006311">
    <property type="entry name" value="TAT_signal"/>
</dbReference>
<gene>
    <name evidence="9" type="ORF">SAMN02927928_3275</name>
</gene>
<keyword evidence="3" id="KW-0326">Glycosidase</keyword>
<dbReference type="InterPro" id="IPR040605">
    <property type="entry name" value="Glyco_hydro2_dom5"/>
</dbReference>
<dbReference type="PANTHER" id="PTHR42732:SF1">
    <property type="entry name" value="BETA-MANNOSIDASE"/>
    <property type="match status" value="1"/>
</dbReference>
<dbReference type="STRING" id="260084.SAMN02927928_3275"/>
<dbReference type="Pfam" id="PF02836">
    <property type="entry name" value="Glyco_hydro_2_C"/>
    <property type="match status" value="1"/>
</dbReference>
<protein>
    <submittedName>
        <fullName evidence="9">Beta-galactosidase</fullName>
    </submittedName>
</protein>
<feature type="domain" description="Glycosyl hydrolases family 2 sugar binding" evidence="6">
    <location>
        <begin position="147"/>
        <end position="242"/>
    </location>
</feature>
<proteinExistence type="inferred from homology"/>
<accession>A0A1G4T4Z7</accession>
<evidence type="ECO:0000313" key="9">
    <source>
        <dbReference type="EMBL" id="SCW76488.1"/>
    </source>
</evidence>
<keyword evidence="10" id="KW-1185">Reference proteome</keyword>
<dbReference type="PROSITE" id="PS51318">
    <property type="entry name" value="TAT"/>
    <property type="match status" value="1"/>
</dbReference>
<feature type="domain" description="DUF4982" evidence="7">
    <location>
        <begin position="651"/>
        <end position="707"/>
    </location>
</feature>
<dbReference type="InterPro" id="IPR008979">
    <property type="entry name" value="Galactose-bd-like_sf"/>
</dbReference>
<dbReference type="InterPro" id="IPR006103">
    <property type="entry name" value="Glyco_hydro_2_cat"/>
</dbReference>
<dbReference type="GO" id="GO:0004553">
    <property type="term" value="F:hydrolase activity, hydrolyzing O-glycosyl compounds"/>
    <property type="evidence" value="ECO:0007669"/>
    <property type="project" value="InterPro"/>
</dbReference>
<feature type="domain" description="Glycoside hydrolase family 2 immunoglobulin-like beta-sandwich" evidence="4">
    <location>
        <begin position="258"/>
        <end position="352"/>
    </location>
</feature>
<dbReference type="InterPro" id="IPR006102">
    <property type="entry name" value="Ig-like_GH2"/>
</dbReference>
<dbReference type="InterPro" id="IPR051913">
    <property type="entry name" value="GH2_Domain-Containing"/>
</dbReference>
<dbReference type="SUPFAM" id="SSF49785">
    <property type="entry name" value="Galactose-binding domain-like"/>
    <property type="match status" value="1"/>
</dbReference>
<evidence type="ECO:0000259" key="5">
    <source>
        <dbReference type="Pfam" id="PF02836"/>
    </source>
</evidence>
<feature type="domain" description="Glycoside hydrolase family 2" evidence="8">
    <location>
        <begin position="728"/>
        <end position="815"/>
    </location>
</feature>
<dbReference type="Gene3D" id="2.60.40.10">
    <property type="entry name" value="Immunoglobulins"/>
    <property type="match status" value="3"/>
</dbReference>
<dbReference type="Gene3D" id="2.60.120.260">
    <property type="entry name" value="Galactose-binding domain-like"/>
    <property type="match status" value="1"/>
</dbReference>
<dbReference type="Pfam" id="PF16355">
    <property type="entry name" value="DUF4982"/>
    <property type="match status" value="1"/>
</dbReference>
<dbReference type="InterPro" id="IPR017853">
    <property type="entry name" value="GH"/>
</dbReference>
<dbReference type="Pfam" id="PF02837">
    <property type="entry name" value="Glyco_hydro_2_N"/>
    <property type="match status" value="1"/>
</dbReference>
<keyword evidence="2" id="KW-0378">Hydrolase</keyword>
<dbReference type="Proteomes" id="UP000199150">
    <property type="component" value="Unassembled WGS sequence"/>
</dbReference>
<dbReference type="RefSeq" id="WP_090650091.1">
    <property type="nucleotide sequence ID" value="NZ_CBCRYE010000010.1"/>
</dbReference>
<dbReference type="Pfam" id="PF18565">
    <property type="entry name" value="Glyco_hydro2_C5"/>
    <property type="match status" value="1"/>
</dbReference>
<dbReference type="AlphaFoldDB" id="A0A1G4T4Z7"/>
<dbReference type="NCBIfam" id="NF041462">
    <property type="entry name" value="GalA"/>
    <property type="match status" value="1"/>
</dbReference>
<evidence type="ECO:0000256" key="3">
    <source>
        <dbReference type="ARBA" id="ARBA00023295"/>
    </source>
</evidence>
<sequence length="819" mass="91183">MVEVHRRHLLQGAAVLSVGLGAEMAAQPALAGILPGPADLAPRQRIRFDEDWRFAFGHASDVNRDFGFGAYQYTHAKQGLSGVTAAEPDYDDSTWRQVSLPHDWAVELPFVNNDTYTLPAPDKRREYEEDEAAAHGYKPVGRKYPETSIGWYRKVLRLEKGDEQKRLTLEFDGVFRDSIVILNGYILNRHESGYTPFEVDISNFINTDDKPNILLVRVDASYGEGWFYEGAGIYRHVWLVKTARTYVPQWGTFIKSDISGAVDIETRIVNGTDTAKTVTLVSTISDADGKVVARLETPVELAAQDEQTANQTTKLASPRLWGLKDPHLYSVRTEIMESGAVVDVFASTFGIREVVFKVDGFFLNGEAMKIKGTNNHQDHAGVGSAIPDGLHVWRLQQLKEMGSNAYRSSHNPATPEVLEACDRLGILVLDENRLMTSAPEGMYELEALIRRGRNHPSIILWSIGNEEPQQGTERGAKIARDMRRLIKKLDPTRPVTAAMNNGQGFGITESLDVLGVNYYVTRLGPVREKYPNLPVVGTETASTLCTRGEYERSETKLYVPAYDVTAPKWGHTAENWWPLYDKTPNLLGGFVWTGFDYRGEPTPFNWWPSVTSHFGIMDLCGFPKDNFWYYQAWWSDKPVLHLFPHWNWEPGKDVSVWVHSNCEAVELFVNGKSQGRKDVAKDYHLEWTVPFVPGKITAYGYRGGKVTMKAERVTAGGAAKVVLTSERVDDIAVLKAEVFDKAGVAVPKADNLIFFDVEGPAEVIGVGNGNPTSHEPDKALYRKAFNGLAQAIVQVKGTGSVTITARSEGLISGRVVLKA</sequence>
<comment type="similarity">
    <text evidence="1">Belongs to the glycosyl hydrolase 2 family.</text>
</comment>
<evidence type="ECO:0000256" key="1">
    <source>
        <dbReference type="ARBA" id="ARBA00007401"/>
    </source>
</evidence>
<name>A0A1G4T4Z7_9CAUL</name>
<dbReference type="GO" id="GO:0005975">
    <property type="term" value="P:carbohydrate metabolic process"/>
    <property type="evidence" value="ECO:0007669"/>
    <property type="project" value="InterPro"/>
</dbReference>
<dbReference type="InterPro" id="IPR006101">
    <property type="entry name" value="Glyco_hydro_2"/>
</dbReference>
<dbReference type="InterPro" id="IPR048230">
    <property type="entry name" value="GalA-like"/>
</dbReference>
<dbReference type="OrthoDB" id="7578670at2"/>
<dbReference type="SUPFAM" id="SSF49303">
    <property type="entry name" value="beta-Galactosidase/glucuronidase domain"/>
    <property type="match status" value="1"/>
</dbReference>
<dbReference type="Pfam" id="PF00703">
    <property type="entry name" value="Glyco_hydro_2"/>
    <property type="match status" value="1"/>
</dbReference>
<organism evidence="9 10">
    <name type="scientific">Asticcacaulis taihuensis</name>
    <dbReference type="NCBI Taxonomy" id="260084"/>
    <lineage>
        <taxon>Bacteria</taxon>
        <taxon>Pseudomonadati</taxon>
        <taxon>Pseudomonadota</taxon>
        <taxon>Alphaproteobacteria</taxon>
        <taxon>Caulobacterales</taxon>
        <taxon>Caulobacteraceae</taxon>
        <taxon>Asticcacaulis</taxon>
    </lineage>
</organism>